<sequence>MADSGRGRFESLLATRADFVGATLPAMSCTAKVELSLELIPLSKPEESIDPFIN</sequence>
<protein>
    <submittedName>
        <fullName evidence="1">Uncharacterized protein</fullName>
    </submittedName>
</protein>
<proteinExistence type="predicted"/>
<name>A0A9J6B3N5_SOLCO</name>
<accession>A0A9J6B3N5</accession>
<evidence type="ECO:0000313" key="2">
    <source>
        <dbReference type="Proteomes" id="UP000824120"/>
    </source>
</evidence>
<dbReference type="AlphaFoldDB" id="A0A9J6B3N5"/>
<comment type="caution">
    <text evidence="1">The sequence shown here is derived from an EMBL/GenBank/DDBJ whole genome shotgun (WGS) entry which is preliminary data.</text>
</comment>
<evidence type="ECO:0000313" key="1">
    <source>
        <dbReference type="EMBL" id="KAG5631194.1"/>
    </source>
</evidence>
<gene>
    <name evidence="1" type="ORF">H5410_002911</name>
</gene>
<dbReference type="EMBL" id="JACXVP010000001">
    <property type="protein sequence ID" value="KAG5631194.1"/>
    <property type="molecule type" value="Genomic_DNA"/>
</dbReference>
<dbReference type="Proteomes" id="UP000824120">
    <property type="component" value="Chromosome 1"/>
</dbReference>
<keyword evidence="2" id="KW-1185">Reference proteome</keyword>
<organism evidence="1 2">
    <name type="scientific">Solanum commersonii</name>
    <name type="common">Commerson's wild potato</name>
    <name type="synonym">Commerson's nightshade</name>
    <dbReference type="NCBI Taxonomy" id="4109"/>
    <lineage>
        <taxon>Eukaryota</taxon>
        <taxon>Viridiplantae</taxon>
        <taxon>Streptophyta</taxon>
        <taxon>Embryophyta</taxon>
        <taxon>Tracheophyta</taxon>
        <taxon>Spermatophyta</taxon>
        <taxon>Magnoliopsida</taxon>
        <taxon>eudicotyledons</taxon>
        <taxon>Gunneridae</taxon>
        <taxon>Pentapetalae</taxon>
        <taxon>asterids</taxon>
        <taxon>lamiids</taxon>
        <taxon>Solanales</taxon>
        <taxon>Solanaceae</taxon>
        <taxon>Solanoideae</taxon>
        <taxon>Solaneae</taxon>
        <taxon>Solanum</taxon>
    </lineage>
</organism>
<reference evidence="1 2" key="1">
    <citation type="submission" date="2020-09" db="EMBL/GenBank/DDBJ databases">
        <title>De no assembly of potato wild relative species, Solanum commersonii.</title>
        <authorList>
            <person name="Cho K."/>
        </authorList>
    </citation>
    <scope>NUCLEOTIDE SEQUENCE [LARGE SCALE GENOMIC DNA]</scope>
    <source>
        <strain evidence="1">LZ3.2</strain>
        <tissue evidence="1">Leaf</tissue>
    </source>
</reference>